<feature type="region of interest" description="Disordered" evidence="1">
    <location>
        <begin position="187"/>
        <end position="225"/>
    </location>
</feature>
<proteinExistence type="predicted"/>
<organism evidence="2">
    <name type="scientific">Manihot esculenta</name>
    <name type="common">Cassava</name>
    <name type="synonym">Jatropha manihot</name>
    <dbReference type="NCBI Taxonomy" id="3983"/>
    <lineage>
        <taxon>Eukaryota</taxon>
        <taxon>Viridiplantae</taxon>
        <taxon>Streptophyta</taxon>
        <taxon>Embryophyta</taxon>
        <taxon>Tracheophyta</taxon>
        <taxon>Spermatophyta</taxon>
        <taxon>Magnoliopsida</taxon>
        <taxon>eudicotyledons</taxon>
        <taxon>Gunneridae</taxon>
        <taxon>Pentapetalae</taxon>
        <taxon>rosids</taxon>
        <taxon>fabids</taxon>
        <taxon>Malpighiales</taxon>
        <taxon>Euphorbiaceae</taxon>
        <taxon>Crotonoideae</taxon>
        <taxon>Manihoteae</taxon>
        <taxon>Manihot</taxon>
    </lineage>
</organism>
<name>A0A2C9VZW2_MANES</name>
<dbReference type="AlphaFoldDB" id="A0A2C9VZW2"/>
<gene>
    <name evidence="2" type="ORF">MANES_04G054900</name>
</gene>
<feature type="compositionally biased region" description="Low complexity" evidence="1">
    <location>
        <begin position="211"/>
        <end position="225"/>
    </location>
</feature>
<accession>A0A2C9VZW2</accession>
<reference evidence="2" key="1">
    <citation type="submission" date="2016-02" db="EMBL/GenBank/DDBJ databases">
        <title>WGS assembly of Manihot esculenta.</title>
        <authorList>
            <person name="Bredeson J.V."/>
            <person name="Prochnik S.E."/>
            <person name="Lyons J.B."/>
            <person name="Schmutz J."/>
            <person name="Grimwood J."/>
            <person name="Vrebalov J."/>
            <person name="Bart R.S."/>
            <person name="Amuge T."/>
            <person name="Ferguson M.E."/>
            <person name="Green R."/>
            <person name="Putnam N."/>
            <person name="Stites J."/>
            <person name="Rounsley S."/>
            <person name="Rokhsar D.S."/>
        </authorList>
    </citation>
    <scope>NUCLEOTIDE SEQUENCE [LARGE SCALE GENOMIC DNA]</scope>
    <source>
        <tissue evidence="2">Leaf</tissue>
    </source>
</reference>
<sequence length="225" mass="23576">MTGIVHQVSCPCMPEQKGMVERRYRVIGELGIAKQGDSILGAIPLSNSSVDVTQVSVFPVEDIGQMKFVQPLVLAVQAPETILATTTNSEAVAQVVVLSSLAATVSSQLPALQEQSETAELVEIPADREESIVASSPYAAVVQPAENTEPVVDSAAASSPAIWIPAGNASSMEASAETTVEVSSSILDCKTTRSLQPGELTSSSAEPVENQQQVTTLQQPIQSFP</sequence>
<protein>
    <submittedName>
        <fullName evidence="2">Uncharacterized protein</fullName>
    </submittedName>
</protein>
<evidence type="ECO:0000313" key="2">
    <source>
        <dbReference type="EMBL" id="OAY52067.1"/>
    </source>
</evidence>
<feature type="compositionally biased region" description="Polar residues" evidence="1">
    <location>
        <begin position="187"/>
        <end position="205"/>
    </location>
</feature>
<dbReference type="EMBL" id="CM004390">
    <property type="protein sequence ID" value="OAY52067.1"/>
    <property type="molecule type" value="Genomic_DNA"/>
</dbReference>
<evidence type="ECO:0000256" key="1">
    <source>
        <dbReference type="SAM" id="MobiDB-lite"/>
    </source>
</evidence>